<evidence type="ECO:0000259" key="7">
    <source>
        <dbReference type="Pfam" id="PF14629"/>
    </source>
</evidence>
<dbReference type="STRING" id="946122.A0A0C2XKM2"/>
<gene>
    <name evidence="8" type="ORF">M378DRAFT_1042557</name>
</gene>
<sequence length="465" mass="51345">MLPAHLHPCLALQKRQILLALNNLSSLELNDERSDDPPESANQVAYQQLQDLITGTVCRGEGNSCLLIGPRGSGKTSLVSRCVAELVEQPIVLRLSGWVQTTDRLALREIAVQLNEQTGNVYLALTENGQEDEEPNPFLDAPPTNVPFGQPSAAHLPTLISLLPTLPRPTIVILDAFDLFSLHPRQSLLYCLLDTVQNCGAGPKNKGVAVIGVTTRMDSINLLEKRVKSRFSGRMIRTASPAELSDWTRLARTILCAVPTPPADSGIKHHLPSWRELWHPTVDKFCADEAVLAMLNDTFCITKDVRMLSKVLTHLVVHLSPQVPLLTASQLAAAVAKQRARPLYPFLQDLPYPCICLLVAAYHWDTAGHPNFTFEMLYESFRHQVRASSSAPVQVNGGSIGMMRCSRMALENLISAHIFDAIAAPNSSIAKEFVKYRCTLERDDIRKATDKCGQTNVKKWLSKAQ</sequence>
<dbReference type="GO" id="GO:0003688">
    <property type="term" value="F:DNA replication origin binding"/>
    <property type="evidence" value="ECO:0007669"/>
    <property type="project" value="TreeGrafter"/>
</dbReference>
<dbReference type="PANTHER" id="PTHR12087">
    <property type="entry name" value="ORIGIN RECOGNITION COMPLEX SUBUNIT 4"/>
    <property type="match status" value="1"/>
</dbReference>
<dbReference type="PANTHER" id="PTHR12087:SF0">
    <property type="entry name" value="ORIGIN RECOGNITION COMPLEX SUBUNIT 4"/>
    <property type="match status" value="1"/>
</dbReference>
<comment type="subcellular location">
    <subcellularLocation>
        <location evidence="1">Nucleus</location>
    </subcellularLocation>
</comment>
<dbReference type="GO" id="GO:0006270">
    <property type="term" value="P:DNA replication initiation"/>
    <property type="evidence" value="ECO:0007669"/>
    <property type="project" value="TreeGrafter"/>
</dbReference>
<evidence type="ECO:0000256" key="1">
    <source>
        <dbReference type="ARBA" id="ARBA00004123"/>
    </source>
</evidence>
<evidence type="ECO:0000256" key="2">
    <source>
        <dbReference type="ARBA" id="ARBA00005334"/>
    </source>
</evidence>
<dbReference type="InterPro" id="IPR016527">
    <property type="entry name" value="ORC4"/>
</dbReference>
<evidence type="ECO:0000256" key="4">
    <source>
        <dbReference type="ARBA" id="ARBA00023125"/>
    </source>
</evidence>
<dbReference type="InterPro" id="IPR027417">
    <property type="entry name" value="P-loop_NTPase"/>
</dbReference>
<evidence type="ECO:0000256" key="5">
    <source>
        <dbReference type="ARBA" id="ARBA00023242"/>
    </source>
</evidence>
<dbReference type="Pfam" id="PF14629">
    <property type="entry name" value="ORC4_C"/>
    <property type="match status" value="1"/>
</dbReference>
<dbReference type="InterPro" id="IPR032705">
    <property type="entry name" value="ORC4_C"/>
</dbReference>
<dbReference type="GO" id="GO:0005664">
    <property type="term" value="C:nuclear origin of replication recognition complex"/>
    <property type="evidence" value="ECO:0007669"/>
    <property type="project" value="TreeGrafter"/>
</dbReference>
<accession>A0A0C2XKM2</accession>
<keyword evidence="4" id="KW-0238">DNA-binding</keyword>
<evidence type="ECO:0000256" key="3">
    <source>
        <dbReference type="ARBA" id="ARBA00022705"/>
    </source>
</evidence>
<name>A0A0C2XKM2_AMAMK</name>
<reference evidence="8 9" key="1">
    <citation type="submission" date="2014-04" db="EMBL/GenBank/DDBJ databases">
        <title>Evolutionary Origins and Diversification of the Mycorrhizal Mutualists.</title>
        <authorList>
            <consortium name="DOE Joint Genome Institute"/>
            <consortium name="Mycorrhizal Genomics Consortium"/>
            <person name="Kohler A."/>
            <person name="Kuo A."/>
            <person name="Nagy L.G."/>
            <person name="Floudas D."/>
            <person name="Copeland A."/>
            <person name="Barry K.W."/>
            <person name="Cichocki N."/>
            <person name="Veneault-Fourrey C."/>
            <person name="LaButti K."/>
            <person name="Lindquist E.A."/>
            <person name="Lipzen A."/>
            <person name="Lundell T."/>
            <person name="Morin E."/>
            <person name="Murat C."/>
            <person name="Riley R."/>
            <person name="Ohm R."/>
            <person name="Sun H."/>
            <person name="Tunlid A."/>
            <person name="Henrissat B."/>
            <person name="Grigoriev I.V."/>
            <person name="Hibbett D.S."/>
            <person name="Martin F."/>
        </authorList>
    </citation>
    <scope>NUCLEOTIDE SEQUENCE [LARGE SCALE GENOMIC DNA]</scope>
    <source>
        <strain evidence="8 9">Koide BX008</strain>
    </source>
</reference>
<keyword evidence="5" id="KW-0539">Nucleus</keyword>
<dbReference type="Gene3D" id="3.40.50.300">
    <property type="entry name" value="P-loop containing nucleotide triphosphate hydrolases"/>
    <property type="match status" value="1"/>
</dbReference>
<dbReference type="InterPro" id="IPR041664">
    <property type="entry name" value="AAA_16"/>
</dbReference>
<dbReference type="AlphaFoldDB" id="A0A0C2XKM2"/>
<dbReference type="EMBL" id="KN818224">
    <property type="protein sequence ID" value="KIL70031.1"/>
    <property type="molecule type" value="Genomic_DNA"/>
</dbReference>
<dbReference type="Proteomes" id="UP000054549">
    <property type="component" value="Unassembled WGS sequence"/>
</dbReference>
<keyword evidence="3" id="KW-0235">DNA replication</keyword>
<evidence type="ECO:0000313" key="9">
    <source>
        <dbReference type="Proteomes" id="UP000054549"/>
    </source>
</evidence>
<proteinExistence type="inferred from homology"/>
<evidence type="ECO:0000313" key="8">
    <source>
        <dbReference type="EMBL" id="KIL70031.1"/>
    </source>
</evidence>
<evidence type="ECO:0000259" key="6">
    <source>
        <dbReference type="Pfam" id="PF13191"/>
    </source>
</evidence>
<dbReference type="HOGENOM" id="CLU_007115_5_0_1"/>
<dbReference type="Pfam" id="PF13191">
    <property type="entry name" value="AAA_16"/>
    <property type="match status" value="1"/>
</dbReference>
<comment type="similarity">
    <text evidence="2">Belongs to the ORC4 family.</text>
</comment>
<protein>
    <submittedName>
        <fullName evidence="8">Uncharacterized protein</fullName>
    </submittedName>
</protein>
<organism evidence="8 9">
    <name type="scientific">Amanita muscaria (strain Koide BX008)</name>
    <dbReference type="NCBI Taxonomy" id="946122"/>
    <lineage>
        <taxon>Eukaryota</taxon>
        <taxon>Fungi</taxon>
        <taxon>Dikarya</taxon>
        <taxon>Basidiomycota</taxon>
        <taxon>Agaricomycotina</taxon>
        <taxon>Agaricomycetes</taxon>
        <taxon>Agaricomycetidae</taxon>
        <taxon>Agaricales</taxon>
        <taxon>Pluteineae</taxon>
        <taxon>Amanitaceae</taxon>
        <taxon>Amanita</taxon>
    </lineage>
</organism>
<dbReference type="SUPFAM" id="SSF52540">
    <property type="entry name" value="P-loop containing nucleoside triphosphate hydrolases"/>
    <property type="match status" value="1"/>
</dbReference>
<keyword evidence="9" id="KW-1185">Reference proteome</keyword>
<feature type="domain" description="Orc1-like AAA ATPase" evidence="6">
    <location>
        <begin position="47"/>
        <end position="197"/>
    </location>
</feature>
<feature type="domain" description="Origin recognition complex subunit 4 C-terminal" evidence="7">
    <location>
        <begin position="262"/>
        <end position="448"/>
    </location>
</feature>
<dbReference type="InParanoid" id="A0A0C2XKM2"/>
<dbReference type="OrthoDB" id="343623at2759"/>